<dbReference type="EMBL" id="KE346367">
    <property type="protein sequence ID" value="KJE94405.1"/>
    <property type="molecule type" value="Genomic_DNA"/>
</dbReference>
<dbReference type="RefSeq" id="XP_004346733.1">
    <property type="nucleotide sequence ID" value="XM_004346683.2"/>
</dbReference>
<dbReference type="InterPro" id="IPR042816">
    <property type="entry name" value="Nsrp1"/>
</dbReference>
<protein>
    <recommendedName>
        <fullName evidence="4">Nuclear speckle splicing regulatory protein 1 N-terminal domain-containing protein</fullName>
    </recommendedName>
</protein>
<dbReference type="OrthoDB" id="446635at2759"/>
<dbReference type="AlphaFoldDB" id="A0A0D2WRA4"/>
<dbReference type="PhylomeDB" id="A0A0D2WRA4"/>
<dbReference type="Pfam" id="PF09745">
    <property type="entry name" value="NSRP1_N"/>
    <property type="match status" value="1"/>
</dbReference>
<feature type="compositionally biased region" description="Low complexity" evidence="3">
    <location>
        <begin position="39"/>
        <end position="56"/>
    </location>
</feature>
<organism evidence="5 6">
    <name type="scientific">Capsaspora owczarzaki (strain ATCC 30864)</name>
    <dbReference type="NCBI Taxonomy" id="595528"/>
    <lineage>
        <taxon>Eukaryota</taxon>
        <taxon>Filasterea</taxon>
        <taxon>Capsaspora</taxon>
    </lineage>
</organism>
<keyword evidence="2" id="KW-0175">Coiled coil</keyword>
<dbReference type="Proteomes" id="UP000008743">
    <property type="component" value="Unassembled WGS sequence"/>
</dbReference>
<proteinExistence type="inferred from homology"/>
<evidence type="ECO:0000313" key="6">
    <source>
        <dbReference type="Proteomes" id="UP000008743"/>
    </source>
</evidence>
<feature type="compositionally biased region" description="Basic and acidic residues" evidence="3">
    <location>
        <begin position="233"/>
        <end position="244"/>
    </location>
</feature>
<dbReference type="eggNOG" id="KOG2117">
    <property type="taxonomic scope" value="Eukaryota"/>
</dbReference>
<feature type="domain" description="Nuclear speckle splicing regulatory protein 1 N-terminal" evidence="4">
    <location>
        <begin position="81"/>
        <end position="199"/>
    </location>
</feature>
<keyword evidence="6" id="KW-1185">Reference proteome</keyword>
<gene>
    <name evidence="5" type="ORF">CAOG_005048</name>
</gene>
<feature type="compositionally biased region" description="Basic and acidic residues" evidence="3">
    <location>
        <begin position="179"/>
        <end position="203"/>
    </location>
</feature>
<feature type="region of interest" description="Disordered" evidence="3">
    <location>
        <begin position="138"/>
        <end position="165"/>
    </location>
</feature>
<dbReference type="PANTHER" id="PTHR31938:SF4">
    <property type="entry name" value="NUCLEAR SPECKLE SPLICING REGULATORY PROTEIN 1"/>
    <property type="match status" value="1"/>
</dbReference>
<dbReference type="OMA" id="EMQRWDA"/>
<evidence type="ECO:0000256" key="2">
    <source>
        <dbReference type="ARBA" id="ARBA00023054"/>
    </source>
</evidence>
<evidence type="ECO:0000313" key="5">
    <source>
        <dbReference type="EMBL" id="KJE94405.1"/>
    </source>
</evidence>
<dbReference type="InParanoid" id="A0A0D2WRA4"/>
<name>A0A0D2WRA4_CAPO3</name>
<feature type="region of interest" description="Disordered" evidence="3">
    <location>
        <begin position="179"/>
        <end position="308"/>
    </location>
</feature>
<dbReference type="PANTHER" id="PTHR31938">
    <property type="entry name" value="NUCLEAR SPECKLE SPLICING REGULATORY PROTEIN 1"/>
    <property type="match status" value="1"/>
</dbReference>
<dbReference type="InterPro" id="IPR018612">
    <property type="entry name" value="NSRP1_N"/>
</dbReference>
<evidence type="ECO:0000256" key="3">
    <source>
        <dbReference type="SAM" id="MobiDB-lite"/>
    </source>
</evidence>
<reference evidence="6" key="1">
    <citation type="submission" date="2011-02" db="EMBL/GenBank/DDBJ databases">
        <title>The Genome Sequence of Capsaspora owczarzaki ATCC 30864.</title>
        <authorList>
            <person name="Russ C."/>
            <person name="Cuomo C."/>
            <person name="Burger G."/>
            <person name="Gray M.W."/>
            <person name="Holland P.W.H."/>
            <person name="King N."/>
            <person name="Lang F.B.F."/>
            <person name="Roger A.J."/>
            <person name="Ruiz-Trillo I."/>
            <person name="Young S.K."/>
            <person name="Zeng Q."/>
            <person name="Gargeya S."/>
            <person name="Alvarado L."/>
            <person name="Berlin A."/>
            <person name="Chapman S.B."/>
            <person name="Chen Z."/>
            <person name="Freedman E."/>
            <person name="Gellesch M."/>
            <person name="Goldberg J."/>
            <person name="Griggs A."/>
            <person name="Gujja S."/>
            <person name="Heilman E."/>
            <person name="Heiman D."/>
            <person name="Howarth C."/>
            <person name="Mehta T."/>
            <person name="Neiman D."/>
            <person name="Pearson M."/>
            <person name="Roberts A."/>
            <person name="Saif S."/>
            <person name="Shea T."/>
            <person name="Shenoy N."/>
            <person name="Sisk P."/>
            <person name="Stolte C."/>
            <person name="Sykes S."/>
            <person name="White J."/>
            <person name="Yandava C."/>
            <person name="Haas B."/>
            <person name="Nusbaum C."/>
            <person name="Birren B."/>
        </authorList>
    </citation>
    <scope>NUCLEOTIDE SEQUENCE</scope>
    <source>
        <strain evidence="6">ATCC 30864</strain>
    </source>
</reference>
<dbReference type="STRING" id="595528.A0A0D2WRA4"/>
<feature type="compositionally biased region" description="Polar residues" evidence="3">
    <location>
        <begin position="223"/>
        <end position="232"/>
    </location>
</feature>
<evidence type="ECO:0000256" key="1">
    <source>
        <dbReference type="ARBA" id="ARBA00010126"/>
    </source>
</evidence>
<evidence type="ECO:0000259" key="4">
    <source>
        <dbReference type="Pfam" id="PF09745"/>
    </source>
</evidence>
<dbReference type="GO" id="GO:0000381">
    <property type="term" value="P:regulation of alternative mRNA splicing, via spliceosome"/>
    <property type="evidence" value="ECO:0007669"/>
    <property type="project" value="InterPro"/>
</dbReference>
<accession>A0A0D2WRA4</accession>
<sequence>MSGERKFGLFVPGANAQQPVAATRSANVFGDDDDDDDANANATANISSSNKSATATGYDGRAAVNRQLAQNAERLAKKNAKEQAMVLEEDPSVYGFDELYDDIQAAKKTEKAQIAAQAQKQAQQPKYVHALLNKAVERKKESDLRQERKLQKQADDDAKEFGDKERFVTSAYKEKLAEMKQLEDEERAKAELEEKRDASRGRDLGSFYGNLLSRNVAMGGPSEDSQAKNATDASRKPGEQRPGDDMIQNALSTLRQKRGDGNFQQQPPNPRRSRPPQYNPPPQDTQKLQFSSIEDLKKRFARRNTPEQIEEARQRYLARRAARSH</sequence>
<comment type="similarity">
    <text evidence="1">Belongs to the NSRP1 family.</text>
</comment>
<feature type="region of interest" description="Disordered" evidence="3">
    <location>
        <begin position="1"/>
        <end position="57"/>
    </location>
</feature>